<dbReference type="EMBL" id="BK002908">
    <property type="protein sequence ID" value="DAA04413.1"/>
    <property type="molecule type" value="Genomic_DNA"/>
</dbReference>
<protein>
    <submittedName>
        <fullName evidence="2">HDC16221</fullName>
    </submittedName>
</protein>
<gene>
    <name evidence="2" type="ORF">HDC16221</name>
</gene>
<name>Q6IJ08_DROME</name>
<feature type="region of interest" description="Disordered" evidence="1">
    <location>
        <begin position="18"/>
        <end position="53"/>
    </location>
</feature>
<feature type="compositionally biased region" description="Low complexity" evidence="1">
    <location>
        <begin position="33"/>
        <end position="46"/>
    </location>
</feature>
<evidence type="ECO:0000313" key="2">
    <source>
        <dbReference type="EMBL" id="DAA04413.1"/>
    </source>
</evidence>
<sequence>MSVLQFVSLPVCQFVSSSVNSRSRRSQMQLHGPSSIAPTPTADPAAPSAPAPAPPRIRICEAIGCFRSNWSSFVSRFHPNARPTSYGSYCLRADLAPFLSRFSDFG</sequence>
<proteinExistence type="predicted"/>
<evidence type="ECO:0000256" key="1">
    <source>
        <dbReference type="SAM" id="MobiDB-lite"/>
    </source>
</evidence>
<organism evidence="2">
    <name type="scientific">Drosophila melanogaster</name>
    <name type="common">Fruit fly</name>
    <dbReference type="NCBI Taxonomy" id="7227"/>
    <lineage>
        <taxon>Eukaryota</taxon>
        <taxon>Metazoa</taxon>
        <taxon>Ecdysozoa</taxon>
        <taxon>Arthropoda</taxon>
        <taxon>Hexapoda</taxon>
        <taxon>Insecta</taxon>
        <taxon>Pterygota</taxon>
        <taxon>Neoptera</taxon>
        <taxon>Endopterygota</taxon>
        <taxon>Diptera</taxon>
        <taxon>Brachycera</taxon>
        <taxon>Muscomorpha</taxon>
        <taxon>Ephydroidea</taxon>
        <taxon>Drosophilidae</taxon>
        <taxon>Drosophila</taxon>
        <taxon>Sophophora</taxon>
    </lineage>
</organism>
<accession>Q6IJ08</accession>
<reference evidence="2" key="1">
    <citation type="journal article" date="2003" name="Genome Biol.">
        <title>An integrated gene annotation and transcriptional profiling approach towards the full gene content of the Drosophila genome.</title>
        <authorList>
            <person name="Hild M."/>
            <person name="Beckmann B."/>
            <person name="Haas S.A."/>
            <person name="Koch B."/>
            <person name="Solovyev V."/>
            <person name="Busold C."/>
            <person name="Fellenberg K."/>
            <person name="Boutros M."/>
            <person name="Vingron M."/>
            <person name="Sauer F."/>
            <person name="Hoheisel J.D."/>
            <person name="Paro R."/>
        </authorList>
    </citation>
    <scope>NUCLEOTIDE SEQUENCE</scope>
</reference>
<dbReference type="AlphaFoldDB" id="Q6IJ08"/>